<dbReference type="OrthoDB" id="9811239at2"/>
<name>A0A1H0J9R3_9SPHI</name>
<dbReference type="RefSeq" id="WP_074612530.1">
    <property type="nucleotide sequence ID" value="NZ_FNGY01000014.1"/>
</dbReference>
<dbReference type="AlphaFoldDB" id="A0A1H0J9R3"/>
<dbReference type="PANTHER" id="PTHR12526">
    <property type="entry name" value="GLYCOSYLTRANSFERASE"/>
    <property type="match status" value="1"/>
</dbReference>
<dbReference type="Pfam" id="PF13439">
    <property type="entry name" value="Glyco_transf_4"/>
    <property type="match status" value="1"/>
</dbReference>
<accession>A0A1H0J9R3</accession>
<keyword evidence="4" id="KW-1185">Reference proteome</keyword>
<gene>
    <name evidence="3" type="ORF">SAMN05421820_114128</name>
</gene>
<dbReference type="SUPFAM" id="SSF53756">
    <property type="entry name" value="UDP-Glycosyltransferase/glycogen phosphorylase"/>
    <property type="match status" value="1"/>
</dbReference>
<evidence type="ECO:0000259" key="2">
    <source>
        <dbReference type="Pfam" id="PF13439"/>
    </source>
</evidence>
<keyword evidence="3" id="KW-0808">Transferase</keyword>
<protein>
    <submittedName>
        <fullName evidence="3">Glycosyltransferase involved in cell wall bisynthesis</fullName>
    </submittedName>
</protein>
<evidence type="ECO:0000259" key="1">
    <source>
        <dbReference type="Pfam" id="PF00534"/>
    </source>
</evidence>
<reference evidence="4" key="1">
    <citation type="submission" date="2016-10" db="EMBL/GenBank/DDBJ databases">
        <authorList>
            <person name="Varghese N."/>
            <person name="Submissions S."/>
        </authorList>
    </citation>
    <scope>NUCLEOTIDE SEQUENCE [LARGE SCALE GENOMIC DNA]</scope>
    <source>
        <strain evidence="4">DSM 19110</strain>
    </source>
</reference>
<dbReference type="PANTHER" id="PTHR12526:SF630">
    <property type="entry name" value="GLYCOSYLTRANSFERASE"/>
    <property type="match status" value="1"/>
</dbReference>
<dbReference type="Gene3D" id="3.40.50.2000">
    <property type="entry name" value="Glycogen Phosphorylase B"/>
    <property type="match status" value="2"/>
</dbReference>
<sequence length="372" mass="41547">MVTESPEKLLFAISSLHGGGAERVISNLANYYDAAGFQVSIVCLNASKPAYFLSEGIQVISLVSSTRRTGLFFRIWYAGLSFSRLRRFLKKERPACAISFMTSANIWTGLTCLSLNIPYLVSERITPDYTLNRFNPLLKRLSFAVYKRAKAVVLPSKGMIEGFRKTSPFKKLCNFEVINNPISEFPIPTKEPVYPGRFILAAGRLSPQKGFDLLIAAFRRVEEKNVHLLISGEGEQRALLEEQISALGLSERVKLIGFRENMQDYYRQAELFVLSSRNEGYPNALLEAMSMGTACIATDCEYGPSDILESGKNGLLIKTGNIYQMATAIKMVLDDPILKAKLALNAKRINETNSLANTSAKWLELIRRSTKI</sequence>
<dbReference type="Proteomes" id="UP000183200">
    <property type="component" value="Unassembled WGS sequence"/>
</dbReference>
<proteinExistence type="predicted"/>
<feature type="domain" description="Glycosyl transferase family 1" evidence="1">
    <location>
        <begin position="197"/>
        <end position="348"/>
    </location>
</feature>
<dbReference type="InterPro" id="IPR001296">
    <property type="entry name" value="Glyco_trans_1"/>
</dbReference>
<dbReference type="EMBL" id="FNGY01000014">
    <property type="protein sequence ID" value="SDO40505.1"/>
    <property type="molecule type" value="Genomic_DNA"/>
</dbReference>
<feature type="domain" description="Glycosyltransferase subfamily 4-like N-terminal" evidence="2">
    <location>
        <begin position="19"/>
        <end position="182"/>
    </location>
</feature>
<evidence type="ECO:0000313" key="3">
    <source>
        <dbReference type="EMBL" id="SDO40505.1"/>
    </source>
</evidence>
<dbReference type="InterPro" id="IPR028098">
    <property type="entry name" value="Glyco_trans_4-like_N"/>
</dbReference>
<dbReference type="GO" id="GO:0016757">
    <property type="term" value="F:glycosyltransferase activity"/>
    <property type="evidence" value="ECO:0007669"/>
    <property type="project" value="InterPro"/>
</dbReference>
<evidence type="ECO:0000313" key="4">
    <source>
        <dbReference type="Proteomes" id="UP000183200"/>
    </source>
</evidence>
<dbReference type="Pfam" id="PF00534">
    <property type="entry name" value="Glycos_transf_1"/>
    <property type="match status" value="1"/>
</dbReference>
<dbReference type="CDD" id="cd03820">
    <property type="entry name" value="GT4_AmsD-like"/>
    <property type="match status" value="1"/>
</dbReference>
<organism evidence="3 4">
    <name type="scientific">Pedobacter steynii</name>
    <dbReference type="NCBI Taxonomy" id="430522"/>
    <lineage>
        <taxon>Bacteria</taxon>
        <taxon>Pseudomonadati</taxon>
        <taxon>Bacteroidota</taxon>
        <taxon>Sphingobacteriia</taxon>
        <taxon>Sphingobacteriales</taxon>
        <taxon>Sphingobacteriaceae</taxon>
        <taxon>Pedobacter</taxon>
    </lineage>
</organism>